<dbReference type="RefSeq" id="WP_099644003.1">
    <property type="nucleotide sequence ID" value="NZ_NKHF01000105.1"/>
</dbReference>
<gene>
    <name evidence="3" type="ORF">CEX98_21255</name>
</gene>
<evidence type="ECO:0000313" key="4">
    <source>
        <dbReference type="Proteomes" id="UP000228621"/>
    </source>
</evidence>
<evidence type="ECO:0000313" key="3">
    <source>
        <dbReference type="EMBL" id="PCK29701.1"/>
    </source>
</evidence>
<dbReference type="Proteomes" id="UP000228621">
    <property type="component" value="Unassembled WGS sequence"/>
</dbReference>
<protein>
    <submittedName>
        <fullName evidence="3">Type VI secretion protein</fullName>
    </submittedName>
</protein>
<dbReference type="Pfam" id="PF06812">
    <property type="entry name" value="ImpA_N"/>
    <property type="match status" value="1"/>
</dbReference>
<sequence>MSQPHKYQSWDAWLARLLEPLTDAPCGEDLKYEESFKSLKASSSGVAEPDFKANFILASTLLESQTKDIRVASYLALAATAEFGLEGLIHSLDLFNQLLLKFQAQIHPTKARARASVHTWFLQQQQRLLGVATAHSATTPEQWPELQRVLDQYATESVAILDADSGPLADLKQWCEQELISQPVPVISAQEVQKVQEPSKTATPAVETQARKEAQTPVAPQPNSVKPSAAAAVIPETPQSDSAYTDQVRKLLSYDRDNQNWMRAIRLSRAVRWGALALPPHDGELKTRLPAPRQAAFVPIENALAAEKFSEALEKAEALFMEGAMHFNLNLQRLTITALEGLKLFKEAQWIELELAAIADQYPTLLSLKYEDGSEFCSAANRERIGEHKLLTQSDSAANDSDQKVWLDKFKEAQALVDQNKLAQALKIMEGNAQDKFEFSKQKLYQARLLMRSERADLAYPMFMQLLQDIEQYRLDLWHESFALEVWRYAKQCNEAVSAEQGDEFDQRATEIKQQMLVTKVSSAIDWV</sequence>
<name>A0A2A5JKE9_PSEO7</name>
<proteinExistence type="predicted"/>
<dbReference type="PANTHER" id="PTHR37024:SF5">
    <property type="entry name" value="IMPA N-TERMINAL DOMAIN-CONTAINING PROTEIN"/>
    <property type="match status" value="1"/>
</dbReference>
<keyword evidence="4" id="KW-1185">Reference proteome</keyword>
<dbReference type="EMBL" id="NKHF01000105">
    <property type="protein sequence ID" value="PCK29701.1"/>
    <property type="molecule type" value="Genomic_DNA"/>
</dbReference>
<organism evidence="3 4">
    <name type="scientific">Pseudoalteromonas piscicida</name>
    <dbReference type="NCBI Taxonomy" id="43662"/>
    <lineage>
        <taxon>Bacteria</taxon>
        <taxon>Pseudomonadati</taxon>
        <taxon>Pseudomonadota</taxon>
        <taxon>Gammaproteobacteria</taxon>
        <taxon>Alteromonadales</taxon>
        <taxon>Pseudoalteromonadaceae</taxon>
        <taxon>Pseudoalteromonas</taxon>
    </lineage>
</organism>
<dbReference type="InterPro" id="IPR017739">
    <property type="entry name" value="T6SS-assoc_VCA0119"/>
</dbReference>
<dbReference type="AlphaFoldDB" id="A0A2A5JKE9"/>
<reference evidence="4" key="1">
    <citation type="journal article" date="2019" name="Genome Announc.">
        <title>Draft Genome Sequence of Pseudoalteromonas piscicida Strain 36Y ROTHPW, an Hypersaline Seawater Isolate from the South Coast of Sonora, Mexico.</title>
        <authorList>
            <person name="Sanchez-Diaz R."/>
            <person name="Molina-Garza Z.J."/>
            <person name="Cruz-Suarez L.E."/>
            <person name="Selvin J."/>
            <person name="Kiran G.S."/>
            <person name="Ibarra-Gamez J.C."/>
            <person name="Gomez-Gil B."/>
            <person name="Galaviz-Silva L."/>
        </authorList>
    </citation>
    <scope>NUCLEOTIDE SEQUENCE [LARGE SCALE GENOMIC DNA]</scope>
    <source>
        <strain evidence="4">36Y_RITHPW</strain>
    </source>
</reference>
<dbReference type="OrthoDB" id="1522895at2"/>
<dbReference type="InterPro" id="IPR010657">
    <property type="entry name" value="ImpA_N"/>
</dbReference>
<dbReference type="PANTHER" id="PTHR37024">
    <property type="entry name" value="TYPE VI SECRETION SYSTEM DUF2094 AND IMPA-RELATED DOMAIN PROTEIN"/>
    <property type="match status" value="1"/>
</dbReference>
<evidence type="ECO:0000256" key="1">
    <source>
        <dbReference type="SAM" id="MobiDB-lite"/>
    </source>
</evidence>
<comment type="caution">
    <text evidence="3">The sequence shown here is derived from an EMBL/GenBank/DDBJ whole genome shotgun (WGS) entry which is preliminary data.</text>
</comment>
<dbReference type="Pfam" id="PF16989">
    <property type="entry name" value="T6SS_VasJ"/>
    <property type="match status" value="1"/>
</dbReference>
<accession>A0A2A5JKE9</accession>
<feature type="domain" description="ImpA N-terminal" evidence="2">
    <location>
        <begin position="23"/>
        <end position="116"/>
    </location>
</feature>
<feature type="region of interest" description="Disordered" evidence="1">
    <location>
        <begin position="195"/>
        <end position="241"/>
    </location>
</feature>
<evidence type="ECO:0000259" key="2">
    <source>
        <dbReference type="Pfam" id="PF06812"/>
    </source>
</evidence>